<dbReference type="PANTHER" id="PTHR43221:SF1">
    <property type="entry name" value="PROTEASE HTPX"/>
    <property type="match status" value="1"/>
</dbReference>
<feature type="binding site" evidence="12">
    <location>
        <position position="223"/>
    </location>
    <ligand>
        <name>Zn(2+)</name>
        <dbReference type="ChEBI" id="CHEBI:29105"/>
        <note>catalytic</note>
    </ligand>
</feature>
<evidence type="ECO:0000256" key="8">
    <source>
        <dbReference type="ARBA" id="ARBA00022833"/>
    </source>
</evidence>
<protein>
    <recommendedName>
        <fullName evidence="12">Protease HtpX homolog</fullName>
        <ecNumber evidence="12">3.4.24.-</ecNumber>
    </recommendedName>
</protein>
<keyword evidence="6 12" id="KW-0479">Metal-binding</keyword>
<evidence type="ECO:0000256" key="6">
    <source>
        <dbReference type="ARBA" id="ARBA00022723"/>
    </source>
</evidence>
<gene>
    <name evidence="12" type="primary">htpX</name>
    <name evidence="14" type="ORF">A2713_00455</name>
</gene>
<keyword evidence="3 12" id="KW-1003">Cell membrane</keyword>
<proteinExistence type="inferred from homology"/>
<keyword evidence="7 12" id="KW-0378">Hydrolase</keyword>
<keyword evidence="11 12" id="KW-0472">Membrane</keyword>
<evidence type="ECO:0000256" key="10">
    <source>
        <dbReference type="ARBA" id="ARBA00023049"/>
    </source>
</evidence>
<dbReference type="Pfam" id="PF01435">
    <property type="entry name" value="Peptidase_M48"/>
    <property type="match status" value="1"/>
</dbReference>
<evidence type="ECO:0000256" key="4">
    <source>
        <dbReference type="ARBA" id="ARBA00022670"/>
    </source>
</evidence>
<keyword evidence="9 12" id="KW-1133">Transmembrane helix</keyword>
<keyword evidence="10 12" id="KW-0482">Metalloprotease</keyword>
<comment type="caution">
    <text evidence="14">The sequence shown here is derived from an EMBL/GenBank/DDBJ whole genome shotgun (WGS) entry which is preliminary data.</text>
</comment>
<dbReference type="EC" id="3.4.24.-" evidence="12"/>
<sequence>MTTIYNQISSNKRETVIIMFAFVTVVTILGFLSGEIFVGEGAGYPVMVFAVLFSSISSVSSYYFSDKIVLGIAGAKKVSRETLPKVYGILDNLCVGSGIKKIPDLYLINDTATNAFATGRDPEHAVIAITSGLVEKLDKREIEAVLAHELSHIKNYDIRLMTIVVILVGSISMMANIFLRGGFRRGDRNKEIGGIVVLIGIVLLILSPIIASLIKLAVSRNREYLADASGALLTRDPEGLALALEKISSDTEALEVANEATAHMYISNPLKKGQNASKFANLFETHPPVSERIRLLRLM</sequence>
<evidence type="ECO:0000313" key="15">
    <source>
        <dbReference type="Proteomes" id="UP000176444"/>
    </source>
</evidence>
<dbReference type="EMBL" id="MEUX01000024">
    <property type="protein sequence ID" value="OGC46985.1"/>
    <property type="molecule type" value="Genomic_DNA"/>
</dbReference>
<dbReference type="GO" id="GO:0008270">
    <property type="term" value="F:zinc ion binding"/>
    <property type="evidence" value="ECO:0007669"/>
    <property type="project" value="UniProtKB-UniRule"/>
</dbReference>
<dbReference type="GO" id="GO:0006508">
    <property type="term" value="P:proteolysis"/>
    <property type="evidence" value="ECO:0007669"/>
    <property type="project" value="UniProtKB-KW"/>
</dbReference>
<evidence type="ECO:0000256" key="7">
    <source>
        <dbReference type="ARBA" id="ARBA00022801"/>
    </source>
</evidence>
<keyword evidence="5 12" id="KW-0812">Transmembrane</keyword>
<feature type="binding site" evidence="12">
    <location>
        <position position="152"/>
    </location>
    <ligand>
        <name>Zn(2+)</name>
        <dbReference type="ChEBI" id="CHEBI:29105"/>
        <note>catalytic</note>
    </ligand>
</feature>
<evidence type="ECO:0000256" key="2">
    <source>
        <dbReference type="ARBA" id="ARBA00009779"/>
    </source>
</evidence>
<feature type="transmembrane region" description="Helical" evidence="12">
    <location>
        <begin position="44"/>
        <end position="64"/>
    </location>
</feature>
<dbReference type="GO" id="GO:0005886">
    <property type="term" value="C:plasma membrane"/>
    <property type="evidence" value="ECO:0007669"/>
    <property type="project" value="UniProtKB-SubCell"/>
</dbReference>
<evidence type="ECO:0000256" key="1">
    <source>
        <dbReference type="ARBA" id="ARBA00004651"/>
    </source>
</evidence>
<dbReference type="GO" id="GO:0004222">
    <property type="term" value="F:metalloendopeptidase activity"/>
    <property type="evidence" value="ECO:0007669"/>
    <property type="project" value="UniProtKB-UniRule"/>
</dbReference>
<dbReference type="Gene3D" id="3.30.2010.10">
    <property type="entry name" value="Metalloproteases ('zincins'), catalytic domain"/>
    <property type="match status" value="1"/>
</dbReference>
<dbReference type="HAMAP" id="MF_00188">
    <property type="entry name" value="Pept_M48_protease_HtpX"/>
    <property type="match status" value="1"/>
</dbReference>
<evidence type="ECO:0000256" key="3">
    <source>
        <dbReference type="ARBA" id="ARBA00022475"/>
    </source>
</evidence>
<feature type="transmembrane region" description="Helical" evidence="12">
    <location>
        <begin position="16"/>
        <end position="38"/>
    </location>
</feature>
<evidence type="ECO:0000256" key="5">
    <source>
        <dbReference type="ARBA" id="ARBA00022692"/>
    </source>
</evidence>
<dbReference type="Proteomes" id="UP000176444">
    <property type="component" value="Unassembled WGS sequence"/>
</dbReference>
<organism evidence="14 15">
    <name type="scientific">candidate division WWE3 bacterium RIFCSPHIGHO2_01_FULL_35_17</name>
    <dbReference type="NCBI Taxonomy" id="1802614"/>
    <lineage>
        <taxon>Bacteria</taxon>
        <taxon>Katanobacteria</taxon>
    </lineage>
</organism>
<accession>A0A1F4UPW0</accession>
<dbReference type="InterPro" id="IPR050083">
    <property type="entry name" value="HtpX_protease"/>
</dbReference>
<reference evidence="14 15" key="1">
    <citation type="journal article" date="2016" name="Nat. Commun.">
        <title>Thousands of microbial genomes shed light on interconnected biogeochemical processes in an aquifer system.</title>
        <authorList>
            <person name="Anantharaman K."/>
            <person name="Brown C.T."/>
            <person name="Hug L.A."/>
            <person name="Sharon I."/>
            <person name="Castelle C.J."/>
            <person name="Probst A.J."/>
            <person name="Thomas B.C."/>
            <person name="Singh A."/>
            <person name="Wilkins M.J."/>
            <person name="Karaoz U."/>
            <person name="Brodie E.L."/>
            <person name="Williams K.H."/>
            <person name="Hubbard S.S."/>
            <person name="Banfield J.F."/>
        </authorList>
    </citation>
    <scope>NUCLEOTIDE SEQUENCE [LARGE SCALE GENOMIC DNA]</scope>
</reference>
<comment type="similarity">
    <text evidence="2 12">Belongs to the peptidase M48B family.</text>
</comment>
<evidence type="ECO:0000313" key="14">
    <source>
        <dbReference type="EMBL" id="OGC46985.1"/>
    </source>
</evidence>
<dbReference type="PANTHER" id="PTHR43221">
    <property type="entry name" value="PROTEASE HTPX"/>
    <property type="match status" value="1"/>
</dbReference>
<evidence type="ECO:0000259" key="13">
    <source>
        <dbReference type="Pfam" id="PF01435"/>
    </source>
</evidence>
<dbReference type="CDD" id="cd07340">
    <property type="entry name" value="M48B_Htpx_like"/>
    <property type="match status" value="1"/>
</dbReference>
<comment type="cofactor">
    <cofactor evidence="12">
        <name>Zn(2+)</name>
        <dbReference type="ChEBI" id="CHEBI:29105"/>
    </cofactor>
    <text evidence="12">Binds 1 zinc ion per subunit.</text>
</comment>
<dbReference type="AlphaFoldDB" id="A0A1F4UPW0"/>
<feature type="active site" evidence="12">
    <location>
        <position position="149"/>
    </location>
</feature>
<feature type="domain" description="Peptidase M48" evidence="13">
    <location>
        <begin position="90"/>
        <end position="297"/>
    </location>
</feature>
<dbReference type="InterPro" id="IPR001915">
    <property type="entry name" value="Peptidase_M48"/>
</dbReference>
<name>A0A1F4UPW0_UNCKA</name>
<dbReference type="InterPro" id="IPR022919">
    <property type="entry name" value="Pept_M48_protease_HtpX"/>
</dbReference>
<evidence type="ECO:0000256" key="12">
    <source>
        <dbReference type="HAMAP-Rule" id="MF_00188"/>
    </source>
</evidence>
<evidence type="ECO:0000256" key="11">
    <source>
        <dbReference type="ARBA" id="ARBA00023136"/>
    </source>
</evidence>
<feature type="transmembrane region" description="Helical" evidence="12">
    <location>
        <begin position="192"/>
        <end position="214"/>
    </location>
</feature>
<comment type="subcellular location">
    <subcellularLocation>
        <location evidence="1 12">Cell membrane</location>
        <topology evidence="1 12">Multi-pass membrane protein</topology>
    </subcellularLocation>
</comment>
<feature type="transmembrane region" description="Helical" evidence="12">
    <location>
        <begin position="160"/>
        <end position="180"/>
    </location>
</feature>
<keyword evidence="8 12" id="KW-0862">Zinc</keyword>
<feature type="binding site" evidence="12">
    <location>
        <position position="148"/>
    </location>
    <ligand>
        <name>Zn(2+)</name>
        <dbReference type="ChEBI" id="CHEBI:29105"/>
        <note>catalytic</note>
    </ligand>
</feature>
<evidence type="ECO:0000256" key="9">
    <source>
        <dbReference type="ARBA" id="ARBA00022989"/>
    </source>
</evidence>
<keyword evidence="4 12" id="KW-0645">Protease</keyword>